<dbReference type="InterPro" id="IPR039425">
    <property type="entry name" value="RNA_pol_sigma-70-like"/>
</dbReference>
<feature type="domain" description="RNA polymerase sigma factor 70 region 4 type 2" evidence="7">
    <location>
        <begin position="108"/>
        <end position="160"/>
    </location>
</feature>
<dbReference type="InterPro" id="IPR013325">
    <property type="entry name" value="RNA_pol_sigma_r2"/>
</dbReference>
<evidence type="ECO:0000259" key="7">
    <source>
        <dbReference type="Pfam" id="PF08281"/>
    </source>
</evidence>
<name>A0A427TFK3_9PSEU</name>
<sequence length="172" mass="19269">MRTGEGGRVGASRDLDFSEYFAARVQRFRRVAFALCGDWHGAEDLVQAMFVQLYRRWRRVRPDTADAYARRVLLNLFLAGRRKSGREYVTSSPPEAASPPGRDTPLRLDVERALAGLTPRQRAMVVLRFLEDLPVAEVASLLRVAEGTVKSQTARGVEALRAVLPAPTSEEW</sequence>
<dbReference type="SUPFAM" id="SSF88659">
    <property type="entry name" value="Sigma3 and sigma4 domains of RNA polymerase sigma factors"/>
    <property type="match status" value="1"/>
</dbReference>
<evidence type="ECO:0000256" key="5">
    <source>
        <dbReference type="ARBA" id="ARBA00023163"/>
    </source>
</evidence>
<dbReference type="Pfam" id="PF04542">
    <property type="entry name" value="Sigma70_r2"/>
    <property type="match status" value="1"/>
</dbReference>
<dbReference type="NCBIfam" id="TIGR02937">
    <property type="entry name" value="sigma70-ECF"/>
    <property type="match status" value="1"/>
</dbReference>
<comment type="similarity">
    <text evidence="1">Belongs to the sigma-70 factor family. ECF subfamily.</text>
</comment>
<evidence type="ECO:0000259" key="6">
    <source>
        <dbReference type="Pfam" id="PF04542"/>
    </source>
</evidence>
<protein>
    <submittedName>
        <fullName evidence="8">SigE family RNA polymerase sigma factor</fullName>
    </submittedName>
</protein>
<dbReference type="InterPro" id="IPR014284">
    <property type="entry name" value="RNA_pol_sigma-70_dom"/>
</dbReference>
<dbReference type="AlphaFoldDB" id="A0A427TFK3"/>
<organism evidence="8 9">
    <name type="scientific">Amycolatopsis eburnea</name>
    <dbReference type="NCBI Taxonomy" id="2267691"/>
    <lineage>
        <taxon>Bacteria</taxon>
        <taxon>Bacillati</taxon>
        <taxon>Actinomycetota</taxon>
        <taxon>Actinomycetes</taxon>
        <taxon>Pseudonocardiales</taxon>
        <taxon>Pseudonocardiaceae</taxon>
        <taxon>Amycolatopsis</taxon>
    </lineage>
</organism>
<gene>
    <name evidence="8" type="ORF">EIY87_08335</name>
</gene>
<reference evidence="8 9" key="1">
    <citation type="submission" date="2018-12" db="EMBL/GenBank/DDBJ databases">
        <title>Amycolatopsis eburnea sp. nov. actinomycete associate with arbuscular mycorrhiza fungal spore.</title>
        <authorList>
            <person name="Lumyong S."/>
            <person name="Chaiya L."/>
        </authorList>
    </citation>
    <scope>NUCLEOTIDE SEQUENCE [LARGE SCALE GENOMIC DNA]</scope>
    <source>
        <strain evidence="8 9">GLM-1</strain>
    </source>
</reference>
<dbReference type="Gene3D" id="1.10.1740.10">
    <property type="match status" value="1"/>
</dbReference>
<keyword evidence="2" id="KW-0805">Transcription regulation</keyword>
<keyword evidence="4" id="KW-0238">DNA-binding</keyword>
<evidence type="ECO:0000313" key="9">
    <source>
        <dbReference type="Proteomes" id="UP000267081"/>
    </source>
</evidence>
<dbReference type="EMBL" id="RSEC01000032">
    <property type="protein sequence ID" value="RSD21828.1"/>
    <property type="molecule type" value="Genomic_DNA"/>
</dbReference>
<evidence type="ECO:0000313" key="8">
    <source>
        <dbReference type="EMBL" id="RSD21828.1"/>
    </source>
</evidence>
<accession>A0A427TFK3</accession>
<evidence type="ECO:0000256" key="1">
    <source>
        <dbReference type="ARBA" id="ARBA00010641"/>
    </source>
</evidence>
<comment type="caution">
    <text evidence="8">The sequence shown here is derived from an EMBL/GenBank/DDBJ whole genome shotgun (WGS) entry which is preliminary data.</text>
</comment>
<proteinExistence type="inferred from homology"/>
<dbReference type="GO" id="GO:0006352">
    <property type="term" value="P:DNA-templated transcription initiation"/>
    <property type="evidence" value="ECO:0007669"/>
    <property type="project" value="InterPro"/>
</dbReference>
<dbReference type="InterPro" id="IPR014325">
    <property type="entry name" value="RNA_pol_sigma-E_actinobac"/>
</dbReference>
<keyword evidence="5" id="KW-0804">Transcription</keyword>
<dbReference type="Proteomes" id="UP000267081">
    <property type="component" value="Unassembled WGS sequence"/>
</dbReference>
<dbReference type="InterPro" id="IPR007627">
    <property type="entry name" value="RNA_pol_sigma70_r2"/>
</dbReference>
<dbReference type="PANTHER" id="PTHR43133:SF50">
    <property type="entry name" value="ECF RNA POLYMERASE SIGMA FACTOR SIGM"/>
    <property type="match status" value="1"/>
</dbReference>
<feature type="domain" description="RNA polymerase sigma-70 region 2" evidence="6">
    <location>
        <begin position="26"/>
        <end position="86"/>
    </location>
</feature>
<dbReference type="InterPro" id="IPR013249">
    <property type="entry name" value="RNA_pol_sigma70_r4_t2"/>
</dbReference>
<dbReference type="GO" id="GO:0003677">
    <property type="term" value="F:DNA binding"/>
    <property type="evidence" value="ECO:0007669"/>
    <property type="project" value="UniProtKB-KW"/>
</dbReference>
<evidence type="ECO:0000256" key="4">
    <source>
        <dbReference type="ARBA" id="ARBA00023125"/>
    </source>
</evidence>
<dbReference type="Gene3D" id="1.10.10.10">
    <property type="entry name" value="Winged helix-like DNA-binding domain superfamily/Winged helix DNA-binding domain"/>
    <property type="match status" value="1"/>
</dbReference>
<evidence type="ECO:0000256" key="3">
    <source>
        <dbReference type="ARBA" id="ARBA00023082"/>
    </source>
</evidence>
<dbReference type="InterPro" id="IPR036388">
    <property type="entry name" value="WH-like_DNA-bd_sf"/>
</dbReference>
<dbReference type="OrthoDB" id="3783006at2"/>
<evidence type="ECO:0000256" key="2">
    <source>
        <dbReference type="ARBA" id="ARBA00023015"/>
    </source>
</evidence>
<keyword evidence="9" id="KW-1185">Reference proteome</keyword>
<dbReference type="PANTHER" id="PTHR43133">
    <property type="entry name" value="RNA POLYMERASE ECF-TYPE SIGMA FACTO"/>
    <property type="match status" value="1"/>
</dbReference>
<dbReference type="Pfam" id="PF08281">
    <property type="entry name" value="Sigma70_r4_2"/>
    <property type="match status" value="1"/>
</dbReference>
<dbReference type="NCBIfam" id="TIGR02983">
    <property type="entry name" value="SigE-fam_strep"/>
    <property type="match status" value="1"/>
</dbReference>
<dbReference type="GO" id="GO:0016987">
    <property type="term" value="F:sigma factor activity"/>
    <property type="evidence" value="ECO:0007669"/>
    <property type="project" value="UniProtKB-KW"/>
</dbReference>
<dbReference type="InterPro" id="IPR013324">
    <property type="entry name" value="RNA_pol_sigma_r3/r4-like"/>
</dbReference>
<keyword evidence="3" id="KW-0731">Sigma factor</keyword>
<dbReference type="SUPFAM" id="SSF88946">
    <property type="entry name" value="Sigma2 domain of RNA polymerase sigma factors"/>
    <property type="match status" value="1"/>
</dbReference>
<dbReference type="CDD" id="cd06171">
    <property type="entry name" value="Sigma70_r4"/>
    <property type="match status" value="1"/>
</dbReference>